<evidence type="ECO:0000313" key="1">
    <source>
        <dbReference type="EMBL" id="MPN51135.1"/>
    </source>
</evidence>
<proteinExistence type="predicted"/>
<dbReference type="AlphaFoldDB" id="A0A645IIL6"/>
<gene>
    <name evidence="1" type="ORF">SDC9_198777</name>
</gene>
<reference evidence="1" key="1">
    <citation type="submission" date="2019-08" db="EMBL/GenBank/DDBJ databases">
        <authorList>
            <person name="Kucharzyk K."/>
            <person name="Murdoch R.W."/>
            <person name="Higgins S."/>
            <person name="Loffler F."/>
        </authorList>
    </citation>
    <scope>NUCLEOTIDE SEQUENCE</scope>
</reference>
<comment type="caution">
    <text evidence="1">The sequence shown here is derived from an EMBL/GenBank/DDBJ whole genome shotgun (WGS) entry which is preliminary data.</text>
</comment>
<dbReference type="EMBL" id="VSSQ01115929">
    <property type="protein sequence ID" value="MPN51135.1"/>
    <property type="molecule type" value="Genomic_DNA"/>
</dbReference>
<name>A0A645IIL6_9ZZZZ</name>
<organism evidence="1">
    <name type="scientific">bioreactor metagenome</name>
    <dbReference type="NCBI Taxonomy" id="1076179"/>
    <lineage>
        <taxon>unclassified sequences</taxon>
        <taxon>metagenomes</taxon>
        <taxon>ecological metagenomes</taxon>
    </lineage>
</organism>
<sequence length="155" mass="17504">MVFYANPVYQESNGNVYVEQAAGLSMMDSMEGQSGSNKIDASMTLTENNKTITNKTSVTVSYESMFEPIKTSIIEMNKENEVVLISEYKNNIFPDSLDLNNETEYVLVETTKLDTTNKEIVTREIFSKNDDSINVYELKDNGLIIVKNIIMNSIN</sequence>
<protein>
    <submittedName>
        <fullName evidence="1">Uncharacterized protein</fullName>
    </submittedName>
</protein>
<accession>A0A645IIL6</accession>